<dbReference type="InterPro" id="IPR019225">
    <property type="entry name" value="DUF2155"/>
</dbReference>
<dbReference type="KEGG" id="nwi:Nwi_1758"/>
<accession>Q3SRS2</accession>
<feature type="compositionally biased region" description="Pro residues" evidence="1">
    <location>
        <begin position="370"/>
        <end position="383"/>
    </location>
</feature>
<feature type="compositionally biased region" description="Low complexity" evidence="1">
    <location>
        <begin position="193"/>
        <end position="214"/>
    </location>
</feature>
<sequence>MRPSLLPDGNQQRGSGCLDAFHVNRPRFRSITLLPTESSELSRCRQWTRSRSPFPRRNRRVNRIAASGLEPLIPVQWSGPDSSLTKPRMIFRTIVIAGCAAFAGVALVAAPPSARAQIGNIFSDPPPRPPGAIPQGQAAPEDDEEEVPELPPEGRVLPAPMRPPPGQGVPPPGPVQSQPLPPPSGTTVTPQNAPGGAAVAPPSPRQAPEQNAARPAPPAPATLQPGDEVVTEAPAERIVNKKAVFSGLDKITGRIIHFDEDIGETVQFGALRVKTSACYTRPATEAANTDAFVEVDEITLQGEVKRIFSGWMFASSPGLHGVEHPIYDVWLTDCKDPETTVIAEQPDQPKPTPPPPARRSRQSTRQSRQPAPPPQPAPVPPAQRQPQSNPFFPPFQR</sequence>
<dbReference type="Pfam" id="PF09923">
    <property type="entry name" value="DUF2155"/>
    <property type="match status" value="1"/>
</dbReference>
<feature type="region of interest" description="Disordered" evidence="1">
    <location>
        <begin position="118"/>
        <end position="225"/>
    </location>
</feature>
<dbReference type="AlphaFoldDB" id="Q3SRS2"/>
<dbReference type="EMBL" id="CP000115">
    <property type="protein sequence ID" value="ABA05019.1"/>
    <property type="molecule type" value="Genomic_DNA"/>
</dbReference>
<keyword evidence="3" id="KW-1185">Reference proteome</keyword>
<dbReference type="HOGENOM" id="CLU_791475_0_0_5"/>
<dbReference type="Proteomes" id="UP000002531">
    <property type="component" value="Chromosome"/>
</dbReference>
<evidence type="ECO:0000313" key="2">
    <source>
        <dbReference type="EMBL" id="ABA05019.1"/>
    </source>
</evidence>
<dbReference type="eggNOG" id="COG4765">
    <property type="taxonomic scope" value="Bacteria"/>
</dbReference>
<reference evidence="2 3" key="1">
    <citation type="journal article" date="2006" name="Appl. Environ. Microbiol.">
        <title>Genome sequence of the chemolithoautotrophic nitrite-oxidizing bacterium Nitrobacter winogradskyi Nb-255.</title>
        <authorList>
            <person name="Starkenburg S.R."/>
            <person name="Chain P.S."/>
            <person name="Sayavedra-Soto L.A."/>
            <person name="Hauser L."/>
            <person name="Land M.L."/>
            <person name="Larimer F.W."/>
            <person name="Malfatti S.A."/>
            <person name="Klotz M.G."/>
            <person name="Bottomley P.J."/>
            <person name="Arp D.J."/>
            <person name="Hickey W.J."/>
        </authorList>
    </citation>
    <scope>NUCLEOTIDE SEQUENCE [LARGE SCALE GENOMIC DNA]</scope>
    <source>
        <strain evidence="3">ATCC 25391 / DSM 10237 / CIP 104748 / NCIMB 11846 / Nb-255</strain>
    </source>
</reference>
<feature type="region of interest" description="Disordered" evidence="1">
    <location>
        <begin position="339"/>
        <end position="397"/>
    </location>
</feature>
<feature type="compositionally biased region" description="Pro residues" evidence="1">
    <location>
        <begin position="160"/>
        <end position="184"/>
    </location>
</feature>
<gene>
    <name evidence="2" type="ordered locus">Nwi_1758</name>
</gene>
<proteinExistence type="predicted"/>
<dbReference type="STRING" id="323098.Nwi_1758"/>
<organism evidence="2 3">
    <name type="scientific">Nitrobacter winogradskyi (strain ATCC 25391 / DSM 10237 / CIP 104748 / NCIMB 11846 / Nb-255)</name>
    <dbReference type="NCBI Taxonomy" id="323098"/>
    <lineage>
        <taxon>Bacteria</taxon>
        <taxon>Pseudomonadati</taxon>
        <taxon>Pseudomonadota</taxon>
        <taxon>Alphaproteobacteria</taxon>
        <taxon>Hyphomicrobiales</taxon>
        <taxon>Nitrobacteraceae</taxon>
        <taxon>Nitrobacter</taxon>
    </lineage>
</organism>
<evidence type="ECO:0008006" key="4">
    <source>
        <dbReference type="Google" id="ProtNLM"/>
    </source>
</evidence>
<name>Q3SRS2_NITWN</name>
<evidence type="ECO:0000256" key="1">
    <source>
        <dbReference type="SAM" id="MobiDB-lite"/>
    </source>
</evidence>
<feature type="compositionally biased region" description="Pro residues" evidence="1">
    <location>
        <begin position="348"/>
        <end position="357"/>
    </location>
</feature>
<evidence type="ECO:0000313" key="3">
    <source>
        <dbReference type="Proteomes" id="UP000002531"/>
    </source>
</evidence>
<protein>
    <recommendedName>
        <fullName evidence="4">DUF2155 domain-containing protein</fullName>
    </recommendedName>
</protein>